<keyword evidence="3 11" id="KW-0812">Transmembrane</keyword>
<reference evidence="13 14" key="1">
    <citation type="submission" date="2020-07" db="EMBL/GenBank/DDBJ databases">
        <title>Sequencing the genomes of 1000 actinobacteria strains.</title>
        <authorList>
            <person name="Klenk H.-P."/>
        </authorList>
    </citation>
    <scope>NUCLEOTIDE SEQUENCE [LARGE SCALE GENOMIC DNA]</scope>
    <source>
        <strain evidence="13 14">DSM 45278</strain>
    </source>
</reference>
<dbReference type="InterPro" id="IPR041714">
    <property type="entry name" value="VKOR_Actinobacteria"/>
</dbReference>
<dbReference type="CDD" id="cd12922">
    <property type="entry name" value="VKOR_5"/>
    <property type="match status" value="1"/>
</dbReference>
<evidence type="ECO:0000256" key="8">
    <source>
        <dbReference type="ARBA" id="ARBA00023157"/>
    </source>
</evidence>
<evidence type="ECO:0000313" key="13">
    <source>
        <dbReference type="EMBL" id="NYH55616.1"/>
    </source>
</evidence>
<keyword evidence="7 11" id="KW-0472">Membrane</keyword>
<protein>
    <submittedName>
        <fullName evidence="13">Putative membrane protein</fullName>
    </submittedName>
</protein>
<dbReference type="Proteomes" id="UP000584931">
    <property type="component" value="Unassembled WGS sequence"/>
</dbReference>
<comment type="caution">
    <text evidence="13">The sequence shown here is derived from an EMBL/GenBank/DDBJ whole genome shotgun (WGS) entry which is preliminary data.</text>
</comment>
<dbReference type="InterPro" id="IPR038354">
    <property type="entry name" value="VKOR_sf"/>
</dbReference>
<dbReference type="Pfam" id="PF07884">
    <property type="entry name" value="VKOR"/>
    <property type="match status" value="1"/>
</dbReference>
<dbReference type="GO" id="GO:0048038">
    <property type="term" value="F:quinone binding"/>
    <property type="evidence" value="ECO:0007669"/>
    <property type="project" value="UniProtKB-KW"/>
</dbReference>
<feature type="transmembrane region" description="Helical" evidence="11">
    <location>
        <begin position="188"/>
        <end position="213"/>
    </location>
</feature>
<accession>A0A7Y9XGX5</accession>
<evidence type="ECO:0000256" key="6">
    <source>
        <dbReference type="ARBA" id="ARBA00023002"/>
    </source>
</evidence>
<feature type="transmembrane region" description="Helical" evidence="11">
    <location>
        <begin position="145"/>
        <end position="167"/>
    </location>
</feature>
<evidence type="ECO:0000256" key="1">
    <source>
        <dbReference type="ARBA" id="ARBA00004141"/>
    </source>
</evidence>
<feature type="transmembrane region" description="Helical" evidence="11">
    <location>
        <begin position="93"/>
        <end position="111"/>
    </location>
</feature>
<feature type="transmembrane region" description="Helical" evidence="11">
    <location>
        <begin position="31"/>
        <end position="52"/>
    </location>
</feature>
<evidence type="ECO:0000256" key="9">
    <source>
        <dbReference type="ARBA" id="ARBA00023284"/>
    </source>
</evidence>
<dbReference type="Gene3D" id="1.20.1440.130">
    <property type="entry name" value="VKOR domain"/>
    <property type="match status" value="1"/>
</dbReference>
<evidence type="ECO:0000313" key="14">
    <source>
        <dbReference type="Proteomes" id="UP000584931"/>
    </source>
</evidence>
<proteinExistence type="inferred from homology"/>
<feature type="domain" description="Vitamin K epoxide reductase" evidence="12">
    <location>
        <begin position="29"/>
        <end position="170"/>
    </location>
</feature>
<evidence type="ECO:0000256" key="5">
    <source>
        <dbReference type="ARBA" id="ARBA00022989"/>
    </source>
</evidence>
<dbReference type="InterPro" id="IPR012932">
    <property type="entry name" value="VKOR"/>
</dbReference>
<evidence type="ECO:0000256" key="11">
    <source>
        <dbReference type="SAM" id="Phobius"/>
    </source>
</evidence>
<dbReference type="GO" id="GO:0016491">
    <property type="term" value="F:oxidoreductase activity"/>
    <property type="evidence" value="ECO:0007669"/>
    <property type="project" value="UniProtKB-KW"/>
</dbReference>
<evidence type="ECO:0000256" key="10">
    <source>
        <dbReference type="SAM" id="MobiDB-lite"/>
    </source>
</evidence>
<sequence length="220" mass="23137">MSAPTTASASTTASEGGPPPPGAGVAVISRALPWLLALGGAVGLLAAAALLVEKIRVLADPGHVPACSVNPVLSCGTVMATPQAEVFGIPNPVVGVACFAVVATVGAALLAGARFRRWFWIGLQAGVLFGVVLVHWLIFQSLYRIGALCPYCVVVWAVTIPLFWYVTLHNVRSAHLPTPSRLRRPVDLLARSHTVVLTLWGLAITGLVGQAFWTYWSTLL</sequence>
<dbReference type="SMART" id="SM00756">
    <property type="entry name" value="VKc"/>
    <property type="match status" value="1"/>
</dbReference>
<keyword evidence="9" id="KW-0676">Redox-active center</keyword>
<dbReference type="GO" id="GO:0016020">
    <property type="term" value="C:membrane"/>
    <property type="evidence" value="ECO:0007669"/>
    <property type="project" value="UniProtKB-SubCell"/>
</dbReference>
<keyword evidence="6" id="KW-0560">Oxidoreductase</keyword>
<evidence type="ECO:0000256" key="3">
    <source>
        <dbReference type="ARBA" id="ARBA00022692"/>
    </source>
</evidence>
<evidence type="ECO:0000256" key="4">
    <source>
        <dbReference type="ARBA" id="ARBA00022719"/>
    </source>
</evidence>
<comment type="subcellular location">
    <subcellularLocation>
        <location evidence="1">Membrane</location>
        <topology evidence="1">Multi-pass membrane protein</topology>
    </subcellularLocation>
</comment>
<name>A0A7Y9XGX5_9ACTN</name>
<organism evidence="13 14">
    <name type="scientific">Nocardiopsis sinuspersici</name>
    <dbReference type="NCBI Taxonomy" id="501010"/>
    <lineage>
        <taxon>Bacteria</taxon>
        <taxon>Bacillati</taxon>
        <taxon>Actinomycetota</taxon>
        <taxon>Actinomycetes</taxon>
        <taxon>Streptosporangiales</taxon>
        <taxon>Nocardiopsidaceae</taxon>
        <taxon>Nocardiopsis</taxon>
    </lineage>
</organism>
<dbReference type="RefSeq" id="WP_179811612.1">
    <property type="nucleotide sequence ID" value="NZ_JACCHL010000001.1"/>
</dbReference>
<keyword evidence="8" id="KW-1015">Disulfide bond</keyword>
<feature type="transmembrane region" description="Helical" evidence="11">
    <location>
        <begin position="118"/>
        <end position="139"/>
    </location>
</feature>
<feature type="region of interest" description="Disordered" evidence="10">
    <location>
        <begin position="1"/>
        <end position="21"/>
    </location>
</feature>
<gene>
    <name evidence="13" type="ORF">HNR06_005205</name>
</gene>
<evidence type="ECO:0000259" key="12">
    <source>
        <dbReference type="SMART" id="SM00756"/>
    </source>
</evidence>
<dbReference type="AlphaFoldDB" id="A0A7Y9XGX5"/>
<feature type="compositionally biased region" description="Low complexity" evidence="10">
    <location>
        <begin position="1"/>
        <end position="16"/>
    </location>
</feature>
<evidence type="ECO:0000256" key="7">
    <source>
        <dbReference type="ARBA" id="ARBA00023136"/>
    </source>
</evidence>
<keyword evidence="4" id="KW-0874">Quinone</keyword>
<keyword evidence="5 11" id="KW-1133">Transmembrane helix</keyword>
<comment type="similarity">
    <text evidence="2">Belongs to the VKOR family.</text>
</comment>
<evidence type="ECO:0000256" key="2">
    <source>
        <dbReference type="ARBA" id="ARBA00006214"/>
    </source>
</evidence>
<dbReference type="EMBL" id="JACCHL010000001">
    <property type="protein sequence ID" value="NYH55616.1"/>
    <property type="molecule type" value="Genomic_DNA"/>
</dbReference>